<dbReference type="Pfam" id="PF21965">
    <property type="entry name" value="SAMP2"/>
    <property type="match status" value="1"/>
</dbReference>
<organism evidence="2 3">
    <name type="scientific">Halobellus limi</name>
    <dbReference type="NCBI Taxonomy" id="699433"/>
    <lineage>
        <taxon>Archaea</taxon>
        <taxon>Methanobacteriati</taxon>
        <taxon>Methanobacteriota</taxon>
        <taxon>Stenosarchaea group</taxon>
        <taxon>Halobacteria</taxon>
        <taxon>Halobacteriales</taxon>
        <taxon>Haloferacaceae</taxon>
        <taxon>Halobellus</taxon>
    </lineage>
</organism>
<dbReference type="KEGG" id="hlm:DV707_01635"/>
<dbReference type="AlphaFoldDB" id="A0A1H5WCX4"/>
<dbReference type="EMBL" id="FNVN01000001">
    <property type="protein sequence ID" value="SEF97228.1"/>
    <property type="molecule type" value="Genomic_DNA"/>
</dbReference>
<reference evidence="1 4" key="2">
    <citation type="journal article" date="2019" name="Nat. Commun.">
        <title>A new type of DNA phosphorothioation-based antiviral system in archaea.</title>
        <authorList>
            <person name="Xiong L."/>
            <person name="Liu S."/>
            <person name="Chen S."/>
            <person name="Xiao Y."/>
            <person name="Zhu B."/>
            <person name="Gao Y."/>
            <person name="Zhang Y."/>
            <person name="Chen B."/>
            <person name="Luo J."/>
            <person name="Deng Z."/>
            <person name="Chen X."/>
            <person name="Wang L."/>
            <person name="Chen S."/>
        </authorList>
    </citation>
    <scope>NUCLEOTIDE SEQUENCE [LARGE SCALE GENOMIC DNA]</scope>
    <source>
        <strain evidence="1 4">CGMCC 1.10331</strain>
    </source>
</reference>
<gene>
    <name evidence="1" type="ORF">DV707_01635</name>
    <name evidence="2" type="ORF">SAMN04488133_1231</name>
</gene>
<dbReference type="RefSeq" id="WP_103990921.1">
    <property type="nucleotide sequence ID" value="NZ_CP031311.1"/>
</dbReference>
<dbReference type="Gene3D" id="4.10.410.50">
    <property type="match status" value="1"/>
</dbReference>
<dbReference type="EMBL" id="CP031311">
    <property type="protein sequence ID" value="QCC46481.1"/>
    <property type="molecule type" value="Genomic_DNA"/>
</dbReference>
<evidence type="ECO:0000313" key="3">
    <source>
        <dbReference type="Proteomes" id="UP000236740"/>
    </source>
</evidence>
<reference evidence="2 3" key="1">
    <citation type="submission" date="2016-10" db="EMBL/GenBank/DDBJ databases">
        <authorList>
            <person name="de Groot N.N."/>
        </authorList>
    </citation>
    <scope>NUCLEOTIDE SEQUENCE [LARGE SCALE GENOMIC DNA]</scope>
    <source>
        <strain evidence="2 3">CGMCC 1.10331</strain>
    </source>
</reference>
<dbReference type="InterPro" id="IPR053752">
    <property type="entry name" value="SAM_domain_containing"/>
</dbReference>
<dbReference type="InterPro" id="IPR053833">
    <property type="entry name" value="SAMP2"/>
</dbReference>
<proteinExistence type="predicted"/>
<accession>A0A1H5WCX4</accession>
<dbReference type="NCBIfam" id="NF041919">
    <property type="entry name" value="SAMP2"/>
    <property type="match status" value="1"/>
</dbReference>
<protein>
    <submittedName>
        <fullName evidence="1">Small archaeal modifier protein 2</fullName>
    </submittedName>
    <submittedName>
        <fullName evidence="2">Sulfur carrier protein</fullName>
    </submittedName>
</protein>
<evidence type="ECO:0000313" key="1">
    <source>
        <dbReference type="EMBL" id="QCC46481.1"/>
    </source>
</evidence>
<dbReference type="InterPro" id="IPR016155">
    <property type="entry name" value="Mopterin_synth/thiamin_S_b"/>
</dbReference>
<dbReference type="InterPro" id="IPR053834">
    <property type="entry name" value="SAMP2_halobacteria"/>
</dbReference>
<dbReference type="OrthoDB" id="104640at2157"/>
<name>A0A1H5WCX4_9EURY</name>
<dbReference type="SUPFAM" id="SSF54285">
    <property type="entry name" value="MoaD/ThiS"/>
    <property type="match status" value="1"/>
</dbReference>
<evidence type="ECO:0000313" key="4">
    <source>
        <dbReference type="Proteomes" id="UP000296733"/>
    </source>
</evidence>
<dbReference type="Proteomes" id="UP000236740">
    <property type="component" value="Unassembled WGS sequence"/>
</dbReference>
<dbReference type="Proteomes" id="UP000296733">
    <property type="component" value="Chromosome"/>
</dbReference>
<evidence type="ECO:0000313" key="2">
    <source>
        <dbReference type="EMBL" id="SEF97228.1"/>
    </source>
</evidence>
<sequence length="70" mass="7492">MRVTVDVVGEGEETVAVDDGDTYADLVRAVGYSPHEVSVMVDGAPVPEDQPVEVDRVRVLRLIKGGSSPR</sequence>
<keyword evidence="3" id="KW-1185">Reference proteome</keyword>
<dbReference type="GeneID" id="39856747"/>